<gene>
    <name evidence="12" type="primary">OXGR1</name>
</gene>
<dbReference type="Gene3D" id="1.20.1070.10">
    <property type="entry name" value="Rhodopsin 7-helix transmembrane proteins"/>
    <property type="match status" value="1"/>
</dbReference>
<dbReference type="PRINTS" id="PR01157">
    <property type="entry name" value="P2YPURNOCPTR"/>
</dbReference>
<dbReference type="PROSITE" id="PS50262">
    <property type="entry name" value="G_PROTEIN_RECEP_F1_2"/>
    <property type="match status" value="1"/>
</dbReference>
<dbReference type="PANTHER" id="PTHR24231">
    <property type="entry name" value="PURINOCEPTOR-RELATED G-PROTEIN COUPLED RECEPTOR"/>
    <property type="match status" value="1"/>
</dbReference>
<dbReference type="SUPFAM" id="SSF81321">
    <property type="entry name" value="Family A G protein-coupled receptor-like"/>
    <property type="match status" value="1"/>
</dbReference>
<sequence>MNTTNDNLVKPTTWQDTEHDFPTALVWNLKKISASMASESTSNFTAQPSHAGPLTSCKDEDFLRVKFYLSIIYSLIFLVCFPGNIVTIFVYFAKMRPWKSSTIIMLNLAITDLLYVVTLPFFIHYFANGNNWIFGNFMCRFIHFCFYFNMYSGIIFLSCFSIFRFLVVVYPIKCLFLQKQRWAVVTCIVIWMISLVALSPLAILIFPKHKQNRTICPDLTDAEDLDTSRWYNWILTVFAFFLPLLTVTLCYVLIIYTLATGPHTGGCYKQKARRLAVVLLVVFYVCFLPFHVFRGVRLELRVRPAPCHLKKTIFLVFIMTKPLAALNIFGNLLLYVVSGDNFQQAILSLLKFRTNKNLKQKRLMPQKSYGGRVQTCCQPARHNLPAIGVQRLTLTVLKKS</sequence>
<keyword evidence="11" id="KW-1185">Reference proteome</keyword>
<organism evidence="11 12">
    <name type="scientific">Pipra filicauda</name>
    <name type="common">Wire-tailed manakin</name>
    <dbReference type="NCBI Taxonomy" id="649802"/>
    <lineage>
        <taxon>Eukaryota</taxon>
        <taxon>Metazoa</taxon>
        <taxon>Chordata</taxon>
        <taxon>Craniata</taxon>
        <taxon>Vertebrata</taxon>
        <taxon>Euteleostomi</taxon>
        <taxon>Archelosauria</taxon>
        <taxon>Archosauria</taxon>
        <taxon>Dinosauria</taxon>
        <taxon>Saurischia</taxon>
        <taxon>Theropoda</taxon>
        <taxon>Coelurosauria</taxon>
        <taxon>Aves</taxon>
        <taxon>Neognathae</taxon>
        <taxon>Neoaves</taxon>
        <taxon>Telluraves</taxon>
        <taxon>Australaves</taxon>
        <taxon>Passeriformes</taxon>
        <taxon>Pipridae</taxon>
        <taxon>Pipra</taxon>
    </lineage>
</organism>
<keyword evidence="3 9" id="KW-0812">Transmembrane</keyword>
<evidence type="ECO:0000313" key="12">
    <source>
        <dbReference type="RefSeq" id="XP_027596819.2"/>
    </source>
</evidence>
<dbReference type="GeneID" id="113998355"/>
<dbReference type="GO" id="GO:0004930">
    <property type="term" value="F:G protein-coupled receptor activity"/>
    <property type="evidence" value="ECO:0007669"/>
    <property type="project" value="UniProtKB-KW"/>
</dbReference>
<keyword evidence="4 9" id="KW-1133">Transmembrane helix</keyword>
<evidence type="ECO:0000259" key="10">
    <source>
        <dbReference type="PROSITE" id="PS50262"/>
    </source>
</evidence>
<dbReference type="PRINTS" id="PR00237">
    <property type="entry name" value="GPCRRHODOPSN"/>
</dbReference>
<feature type="transmembrane region" description="Helical" evidence="9">
    <location>
        <begin position="230"/>
        <end position="254"/>
    </location>
</feature>
<name>A0A6J2I9T2_9PASS</name>
<dbReference type="CTD" id="27199"/>
<dbReference type="InParanoid" id="A0A6J2I9T2"/>
<dbReference type="AlphaFoldDB" id="A0A6J2I9T2"/>
<feature type="transmembrane region" description="Helical" evidence="9">
    <location>
        <begin position="275"/>
        <end position="293"/>
    </location>
</feature>
<reference evidence="12" key="1">
    <citation type="submission" date="2025-08" db="UniProtKB">
        <authorList>
            <consortium name="RefSeq"/>
        </authorList>
    </citation>
    <scope>IDENTIFICATION</scope>
    <source>
        <tissue evidence="12">Muscle</tissue>
    </source>
</reference>
<keyword evidence="7 12" id="KW-0675">Receptor</keyword>
<feature type="transmembrane region" description="Helical" evidence="9">
    <location>
        <begin position="313"/>
        <end position="337"/>
    </location>
</feature>
<evidence type="ECO:0000256" key="1">
    <source>
        <dbReference type="ARBA" id="ARBA00004651"/>
    </source>
</evidence>
<evidence type="ECO:0000256" key="4">
    <source>
        <dbReference type="ARBA" id="ARBA00022989"/>
    </source>
</evidence>
<feature type="transmembrane region" description="Helical" evidence="9">
    <location>
        <begin position="146"/>
        <end position="170"/>
    </location>
</feature>
<feature type="transmembrane region" description="Helical" evidence="9">
    <location>
        <begin position="71"/>
        <end position="92"/>
    </location>
</feature>
<evidence type="ECO:0000256" key="9">
    <source>
        <dbReference type="SAM" id="Phobius"/>
    </source>
</evidence>
<protein>
    <submittedName>
        <fullName evidence="12">2-oxoglutarate receptor 1</fullName>
    </submittedName>
</protein>
<dbReference type="Proteomes" id="UP000504627">
    <property type="component" value="Unplaced"/>
</dbReference>
<keyword evidence="6 9" id="KW-0472">Membrane</keyword>
<comment type="subcellular location">
    <subcellularLocation>
        <location evidence="1">Cell membrane</location>
        <topology evidence="1">Multi-pass membrane protein</topology>
    </subcellularLocation>
</comment>
<dbReference type="PANTHER" id="PTHR24231:SF15">
    <property type="entry name" value="2-OXOGLUTARATE RECEPTOR 1"/>
    <property type="match status" value="1"/>
</dbReference>
<evidence type="ECO:0000256" key="5">
    <source>
        <dbReference type="ARBA" id="ARBA00023040"/>
    </source>
</evidence>
<dbReference type="GO" id="GO:0005886">
    <property type="term" value="C:plasma membrane"/>
    <property type="evidence" value="ECO:0007669"/>
    <property type="project" value="UniProtKB-SubCell"/>
</dbReference>
<feature type="transmembrane region" description="Helical" evidence="9">
    <location>
        <begin position="104"/>
        <end position="126"/>
    </location>
</feature>
<evidence type="ECO:0000256" key="7">
    <source>
        <dbReference type="ARBA" id="ARBA00023170"/>
    </source>
</evidence>
<feature type="transmembrane region" description="Helical" evidence="9">
    <location>
        <begin position="182"/>
        <end position="206"/>
    </location>
</feature>
<keyword evidence="5" id="KW-0297">G-protein coupled receptor</keyword>
<feature type="domain" description="G-protein coupled receptors family 1 profile" evidence="10">
    <location>
        <begin position="83"/>
        <end position="335"/>
    </location>
</feature>
<dbReference type="Pfam" id="PF00001">
    <property type="entry name" value="7tm_1"/>
    <property type="match status" value="1"/>
</dbReference>
<evidence type="ECO:0000256" key="2">
    <source>
        <dbReference type="ARBA" id="ARBA00022475"/>
    </source>
</evidence>
<evidence type="ECO:0000256" key="6">
    <source>
        <dbReference type="ARBA" id="ARBA00023136"/>
    </source>
</evidence>
<dbReference type="RefSeq" id="XP_027596819.2">
    <property type="nucleotide sequence ID" value="XM_027741018.2"/>
</dbReference>
<keyword evidence="8" id="KW-0807">Transducer</keyword>
<dbReference type="InterPro" id="IPR017452">
    <property type="entry name" value="GPCR_Rhodpsn_7TM"/>
</dbReference>
<dbReference type="CDD" id="cd15375">
    <property type="entry name" value="7tmA_OXGR1"/>
    <property type="match status" value="1"/>
</dbReference>
<evidence type="ECO:0000256" key="3">
    <source>
        <dbReference type="ARBA" id="ARBA00022692"/>
    </source>
</evidence>
<proteinExistence type="predicted"/>
<evidence type="ECO:0000256" key="8">
    <source>
        <dbReference type="ARBA" id="ARBA00023224"/>
    </source>
</evidence>
<accession>A0A6J2I9T2</accession>
<keyword evidence="2" id="KW-1003">Cell membrane</keyword>
<dbReference type="InterPro" id="IPR000276">
    <property type="entry name" value="GPCR_Rhodpsn"/>
</dbReference>
<evidence type="ECO:0000313" key="11">
    <source>
        <dbReference type="Proteomes" id="UP000504627"/>
    </source>
</evidence>